<feature type="compositionally biased region" description="Polar residues" evidence="2">
    <location>
        <begin position="92"/>
        <end position="108"/>
    </location>
</feature>
<sequence length="149" mass="16136">MASSAENDAITKVVVVEIPKQEVQEPTVVAIDDDIPPIDGKIRGSDSFPRTTKSCLICCPSDHTTENMKIEMEALEEEQDFLRKSVNQLYGQGGQTLSLGPSPTSSVRDNVDKMCEPDNSSDFSSSDSSSSTNSENEEKKQEGTTKGNS</sequence>
<feature type="region of interest" description="Disordered" evidence="2">
    <location>
        <begin position="92"/>
        <end position="149"/>
    </location>
</feature>
<keyword evidence="1" id="KW-0175">Coiled coil</keyword>
<comment type="caution">
    <text evidence="3">The sequence shown here is derived from an EMBL/GenBank/DDBJ whole genome shotgun (WGS) entry which is preliminary data.</text>
</comment>
<gene>
    <name evidence="3" type="ORF">J4Q44_G00281900</name>
</gene>
<protein>
    <submittedName>
        <fullName evidence="3">Uncharacterized protein</fullName>
    </submittedName>
</protein>
<keyword evidence="4" id="KW-1185">Reference proteome</keyword>
<organism evidence="3 4">
    <name type="scientific">Coregonus suidteri</name>
    <dbReference type="NCBI Taxonomy" id="861788"/>
    <lineage>
        <taxon>Eukaryota</taxon>
        <taxon>Metazoa</taxon>
        <taxon>Chordata</taxon>
        <taxon>Craniata</taxon>
        <taxon>Vertebrata</taxon>
        <taxon>Euteleostomi</taxon>
        <taxon>Actinopterygii</taxon>
        <taxon>Neopterygii</taxon>
        <taxon>Teleostei</taxon>
        <taxon>Protacanthopterygii</taxon>
        <taxon>Salmoniformes</taxon>
        <taxon>Salmonidae</taxon>
        <taxon>Coregoninae</taxon>
        <taxon>Coregonus</taxon>
    </lineage>
</organism>
<accession>A0AAN8QU95</accession>
<evidence type="ECO:0000256" key="1">
    <source>
        <dbReference type="SAM" id="Coils"/>
    </source>
</evidence>
<reference evidence="3 4" key="1">
    <citation type="submission" date="2021-04" db="EMBL/GenBank/DDBJ databases">
        <authorList>
            <person name="De Guttry C."/>
            <person name="Zahm M."/>
            <person name="Klopp C."/>
            <person name="Cabau C."/>
            <person name="Louis A."/>
            <person name="Berthelot C."/>
            <person name="Parey E."/>
            <person name="Roest Crollius H."/>
            <person name="Montfort J."/>
            <person name="Robinson-Rechavi M."/>
            <person name="Bucao C."/>
            <person name="Bouchez O."/>
            <person name="Gislard M."/>
            <person name="Lluch J."/>
            <person name="Milhes M."/>
            <person name="Lampietro C."/>
            <person name="Lopez Roques C."/>
            <person name="Donnadieu C."/>
            <person name="Braasch I."/>
            <person name="Desvignes T."/>
            <person name="Postlethwait J."/>
            <person name="Bobe J."/>
            <person name="Wedekind C."/>
            <person name="Guiguen Y."/>
        </authorList>
    </citation>
    <scope>NUCLEOTIDE SEQUENCE [LARGE SCALE GENOMIC DNA]</scope>
    <source>
        <strain evidence="3">Cs_M1</strain>
        <tissue evidence="3">Blood</tissue>
    </source>
</reference>
<dbReference type="Proteomes" id="UP001356427">
    <property type="component" value="Unassembled WGS sequence"/>
</dbReference>
<dbReference type="EMBL" id="JAGTTL010000026">
    <property type="protein sequence ID" value="KAK6302137.1"/>
    <property type="molecule type" value="Genomic_DNA"/>
</dbReference>
<dbReference type="AlphaFoldDB" id="A0AAN8QU95"/>
<evidence type="ECO:0000313" key="4">
    <source>
        <dbReference type="Proteomes" id="UP001356427"/>
    </source>
</evidence>
<proteinExistence type="predicted"/>
<evidence type="ECO:0000313" key="3">
    <source>
        <dbReference type="EMBL" id="KAK6302137.1"/>
    </source>
</evidence>
<feature type="coiled-coil region" evidence="1">
    <location>
        <begin position="65"/>
        <end position="92"/>
    </location>
</feature>
<feature type="compositionally biased region" description="Low complexity" evidence="2">
    <location>
        <begin position="118"/>
        <end position="134"/>
    </location>
</feature>
<evidence type="ECO:0000256" key="2">
    <source>
        <dbReference type="SAM" id="MobiDB-lite"/>
    </source>
</evidence>
<name>A0AAN8QU95_9TELE</name>